<dbReference type="InterPro" id="IPR023375">
    <property type="entry name" value="ADC_dom_sf"/>
</dbReference>
<gene>
    <name evidence="1" type="ORF">J2Z76_002080</name>
</gene>
<dbReference type="Proteomes" id="UP001519342">
    <property type="component" value="Unassembled WGS sequence"/>
</dbReference>
<dbReference type="SUPFAM" id="SSF160104">
    <property type="entry name" value="Acetoacetate decarboxylase-like"/>
    <property type="match status" value="1"/>
</dbReference>
<evidence type="ECO:0000313" key="1">
    <source>
        <dbReference type="EMBL" id="MBP1926216.1"/>
    </source>
</evidence>
<dbReference type="Gene3D" id="2.40.400.10">
    <property type="entry name" value="Acetoacetate decarboxylase-like"/>
    <property type="match status" value="1"/>
</dbReference>
<dbReference type="GO" id="GO:0047602">
    <property type="term" value="F:acetoacetate decarboxylase activity"/>
    <property type="evidence" value="ECO:0007669"/>
    <property type="project" value="UniProtKB-EC"/>
</dbReference>
<comment type="caution">
    <text evidence="1">The sequence shown here is derived from an EMBL/GenBank/DDBJ whole genome shotgun (WGS) entry which is preliminary data.</text>
</comment>
<proteinExistence type="predicted"/>
<dbReference type="EC" id="4.1.1.4" evidence="1"/>
<reference evidence="1 2" key="1">
    <citation type="submission" date="2021-03" db="EMBL/GenBank/DDBJ databases">
        <title>Genomic Encyclopedia of Type Strains, Phase IV (KMG-IV): sequencing the most valuable type-strain genomes for metagenomic binning, comparative biology and taxonomic classification.</title>
        <authorList>
            <person name="Goeker M."/>
        </authorList>
    </citation>
    <scope>NUCLEOTIDE SEQUENCE [LARGE SCALE GENOMIC DNA]</scope>
    <source>
        <strain evidence="1 2">DSM 24004</strain>
    </source>
</reference>
<accession>A0ABS4GEU4</accession>
<protein>
    <submittedName>
        <fullName evidence="1">Acetoacetate decarboxylase</fullName>
        <ecNumber evidence="1">4.1.1.4</ecNumber>
    </submittedName>
</protein>
<organism evidence="1 2">
    <name type="scientific">Sedimentibacter acidaminivorans</name>
    <dbReference type="NCBI Taxonomy" id="913099"/>
    <lineage>
        <taxon>Bacteria</taxon>
        <taxon>Bacillati</taxon>
        <taxon>Bacillota</taxon>
        <taxon>Tissierellia</taxon>
        <taxon>Sedimentibacter</taxon>
    </lineage>
</organism>
<name>A0ABS4GEU4_9FIRM</name>
<dbReference type="Pfam" id="PF06314">
    <property type="entry name" value="ADC"/>
    <property type="match status" value="1"/>
</dbReference>
<dbReference type="EMBL" id="JAGGKS010000005">
    <property type="protein sequence ID" value="MBP1926216.1"/>
    <property type="molecule type" value="Genomic_DNA"/>
</dbReference>
<keyword evidence="1" id="KW-0456">Lyase</keyword>
<dbReference type="RefSeq" id="WP_209511942.1">
    <property type="nucleotide sequence ID" value="NZ_JAGGKS010000005.1"/>
</dbReference>
<evidence type="ECO:0000313" key="2">
    <source>
        <dbReference type="Proteomes" id="UP001519342"/>
    </source>
</evidence>
<sequence>MYSFTKTMDQVMSLQGNKTIFYGAEMLNTVWETKPEIIAKLLPAPLKPVANKPLVSTFVANYPKTSFCPPYKEAGLFILAECDGVVGRYCLSMPITDGMAMSMGREVCGLPKKMANIEFEVKDGKAEGKISRNGIEFFSVSADISGKLNENATVEELNEAINPFMYNITYAKSADGCGFLLSPTLIRQELAVDDIMENKLASASVTMTDSPHDPWAELEVVRMIGSQYIVSTNTLQPGENLYFNKIDPMKFVPYSFLKWDWWSK</sequence>
<dbReference type="InterPro" id="IPR010451">
    <property type="entry name" value="Acetoacetate_decarboxylase"/>
</dbReference>
<keyword evidence="2" id="KW-1185">Reference proteome</keyword>